<sequence>MERKTSMGKLSRSESRISRVDIPVTRTARESHAGITPKEDKEDRDERTSLRSFFSKGVRLALEVTAEYAVQKRMDRPLCVVSDKFVAEFYVSHSKTTDFEDCVVPTRDNGLVLRPICPIDQRFKCTQSKEKSLKDTKSFLDKMLGLQDGIWFECDREEIGAHKWRVTYKSNKITIHRLPHFYNDELLDYKDKEGKSPYAFKSIEAMSEFQWKTLIEDAPWGEDDRGVHYNEFLYAKLAHAKPEVQLEGVRGMWEIAVVKSHHTRRYFPRSIMDKLVEKLHSGGEETSFQVAATAAAVVWSLSVTADMRLRLSRSGAIEGLLAMLKTSYQRLGKKEAQQRQKHFRDPVDGLEFNRFVRQDVQGYAIGALSMMVVDARCRMRLWAEEPSMRTLFDLAVIVPESSERPKIPSAAEAHVEMPEELRVALKDKDPMDPDALKNEEEELEGEELEEEEVEEPEATPESPLKLFAASDIISALAAPKTEEDHLVKR</sequence>
<feature type="compositionally biased region" description="Basic and acidic residues" evidence="1">
    <location>
        <begin position="27"/>
        <end position="47"/>
    </location>
</feature>
<name>A0AAE0G3M9_9CHLO</name>
<gene>
    <name evidence="2" type="ORF">CYMTET_20642</name>
</gene>
<dbReference type="InterPro" id="IPR016024">
    <property type="entry name" value="ARM-type_fold"/>
</dbReference>
<dbReference type="Proteomes" id="UP001190700">
    <property type="component" value="Unassembled WGS sequence"/>
</dbReference>
<proteinExistence type="predicted"/>
<feature type="compositionally biased region" description="Basic and acidic residues" evidence="1">
    <location>
        <begin position="1"/>
        <end position="19"/>
    </location>
</feature>
<dbReference type="AlphaFoldDB" id="A0AAE0G3M9"/>
<dbReference type="Gene3D" id="1.25.10.10">
    <property type="entry name" value="Leucine-rich Repeat Variant"/>
    <property type="match status" value="1"/>
</dbReference>
<feature type="region of interest" description="Disordered" evidence="1">
    <location>
        <begin position="426"/>
        <end position="464"/>
    </location>
</feature>
<comment type="caution">
    <text evidence="2">The sequence shown here is derived from an EMBL/GenBank/DDBJ whole genome shotgun (WGS) entry which is preliminary data.</text>
</comment>
<reference evidence="2 3" key="1">
    <citation type="journal article" date="2015" name="Genome Biol. Evol.">
        <title>Comparative Genomics of a Bacterivorous Green Alga Reveals Evolutionary Causalities and Consequences of Phago-Mixotrophic Mode of Nutrition.</title>
        <authorList>
            <person name="Burns J.A."/>
            <person name="Paasch A."/>
            <person name="Narechania A."/>
            <person name="Kim E."/>
        </authorList>
    </citation>
    <scope>NUCLEOTIDE SEQUENCE [LARGE SCALE GENOMIC DNA]</scope>
    <source>
        <strain evidence="2 3">PLY_AMNH</strain>
    </source>
</reference>
<protein>
    <submittedName>
        <fullName evidence="2">Uncharacterized protein</fullName>
    </submittedName>
</protein>
<evidence type="ECO:0000256" key="1">
    <source>
        <dbReference type="SAM" id="MobiDB-lite"/>
    </source>
</evidence>
<feature type="compositionally biased region" description="Acidic residues" evidence="1">
    <location>
        <begin position="439"/>
        <end position="458"/>
    </location>
</feature>
<dbReference type="SUPFAM" id="SSF48371">
    <property type="entry name" value="ARM repeat"/>
    <property type="match status" value="1"/>
</dbReference>
<dbReference type="EMBL" id="LGRX02010090">
    <property type="protein sequence ID" value="KAK3270986.1"/>
    <property type="molecule type" value="Genomic_DNA"/>
</dbReference>
<feature type="region of interest" description="Disordered" evidence="1">
    <location>
        <begin position="1"/>
        <end position="47"/>
    </location>
</feature>
<feature type="compositionally biased region" description="Basic and acidic residues" evidence="1">
    <location>
        <begin position="426"/>
        <end position="438"/>
    </location>
</feature>
<organism evidence="2 3">
    <name type="scientific">Cymbomonas tetramitiformis</name>
    <dbReference type="NCBI Taxonomy" id="36881"/>
    <lineage>
        <taxon>Eukaryota</taxon>
        <taxon>Viridiplantae</taxon>
        <taxon>Chlorophyta</taxon>
        <taxon>Pyramimonadophyceae</taxon>
        <taxon>Pyramimonadales</taxon>
        <taxon>Pyramimonadaceae</taxon>
        <taxon>Cymbomonas</taxon>
    </lineage>
</organism>
<evidence type="ECO:0000313" key="2">
    <source>
        <dbReference type="EMBL" id="KAK3270986.1"/>
    </source>
</evidence>
<accession>A0AAE0G3M9</accession>
<feature type="non-terminal residue" evidence="2">
    <location>
        <position position="489"/>
    </location>
</feature>
<keyword evidence="3" id="KW-1185">Reference proteome</keyword>
<dbReference type="InterPro" id="IPR011989">
    <property type="entry name" value="ARM-like"/>
</dbReference>
<evidence type="ECO:0000313" key="3">
    <source>
        <dbReference type="Proteomes" id="UP001190700"/>
    </source>
</evidence>